<comment type="subcellular location">
    <subcellularLocation>
        <location evidence="7">Cytoplasm</location>
    </subcellularLocation>
</comment>
<dbReference type="PROSITE" id="PS51463">
    <property type="entry name" value="P_GLUCOSE_ISOMERASE_3"/>
    <property type="match status" value="1"/>
</dbReference>
<dbReference type="RefSeq" id="WP_133356416.1">
    <property type="nucleotide sequence ID" value="NZ_SMZJ02000005.1"/>
</dbReference>
<comment type="catalytic activity">
    <reaction evidence="6 7 8">
        <text>alpha-D-glucose 6-phosphate = beta-D-fructose 6-phosphate</text>
        <dbReference type="Rhea" id="RHEA:11816"/>
        <dbReference type="ChEBI" id="CHEBI:57634"/>
        <dbReference type="ChEBI" id="CHEBI:58225"/>
        <dbReference type="EC" id="5.3.1.9"/>
    </reaction>
</comment>
<dbReference type="GO" id="GO:0097367">
    <property type="term" value="F:carbohydrate derivative binding"/>
    <property type="evidence" value="ECO:0007669"/>
    <property type="project" value="InterPro"/>
</dbReference>
<dbReference type="Gene3D" id="1.10.1390.10">
    <property type="match status" value="1"/>
</dbReference>
<dbReference type="InterPro" id="IPR023096">
    <property type="entry name" value="G6P_Isomerase_C"/>
</dbReference>
<name>A0A562YCA6_9FLAO</name>
<feature type="active site" evidence="7">
    <location>
        <position position="386"/>
    </location>
</feature>
<dbReference type="GO" id="GO:0048029">
    <property type="term" value="F:monosaccharide binding"/>
    <property type="evidence" value="ECO:0007669"/>
    <property type="project" value="TreeGrafter"/>
</dbReference>
<evidence type="ECO:0000256" key="6">
    <source>
        <dbReference type="ARBA" id="ARBA00029321"/>
    </source>
</evidence>
<dbReference type="GO" id="GO:0005829">
    <property type="term" value="C:cytosol"/>
    <property type="evidence" value="ECO:0007669"/>
    <property type="project" value="TreeGrafter"/>
</dbReference>
<evidence type="ECO:0000256" key="7">
    <source>
        <dbReference type="HAMAP-Rule" id="MF_00473"/>
    </source>
</evidence>
<evidence type="ECO:0000256" key="1">
    <source>
        <dbReference type="ARBA" id="ARBA00004926"/>
    </source>
</evidence>
<comment type="caution">
    <text evidence="9">The sequence shown here is derived from an EMBL/GenBank/DDBJ whole genome shotgun (WGS) entry which is preliminary data.</text>
</comment>
<comment type="similarity">
    <text evidence="2 7 8">Belongs to the GPI family.</text>
</comment>
<dbReference type="Gene3D" id="3.40.50.10490">
    <property type="entry name" value="Glucose-6-phosphate isomerase like protein, domain 1"/>
    <property type="match status" value="2"/>
</dbReference>
<dbReference type="InterPro" id="IPR046348">
    <property type="entry name" value="SIS_dom_sf"/>
</dbReference>
<reference evidence="9 10" key="1">
    <citation type="submission" date="2019-03" db="EMBL/GenBank/DDBJ databases">
        <authorList>
            <person name="Zhong Y.L."/>
        </authorList>
    </citation>
    <scope>NUCLEOTIDE SEQUENCE [LARGE SCALE GENOMIC DNA]</scope>
    <source>
        <strain evidence="9 10">W255</strain>
    </source>
</reference>
<reference evidence="9 10" key="2">
    <citation type="submission" date="2019-07" db="EMBL/GenBank/DDBJ databases">
        <title>Seonamhaeicola sp. W255 draft genome.</title>
        <authorList>
            <person name="Zhang X.-Y."/>
            <person name="Zhang R."/>
            <person name="Zhong Y.-L."/>
            <person name="Du Z.-J."/>
        </authorList>
    </citation>
    <scope>NUCLEOTIDE SEQUENCE [LARGE SCALE GENOMIC DNA]</scope>
    <source>
        <strain evidence="9 10">W255</strain>
    </source>
</reference>
<proteinExistence type="inferred from homology"/>
<dbReference type="EC" id="5.3.1.9" evidence="7"/>
<dbReference type="UniPathway" id="UPA00138"/>
<organism evidence="9 10">
    <name type="scientific">Seonamhaeicola sediminis</name>
    <dbReference type="NCBI Taxonomy" id="2528206"/>
    <lineage>
        <taxon>Bacteria</taxon>
        <taxon>Pseudomonadati</taxon>
        <taxon>Bacteroidota</taxon>
        <taxon>Flavobacteriia</taxon>
        <taxon>Flavobacteriales</taxon>
        <taxon>Flavobacteriaceae</taxon>
    </lineage>
</organism>
<dbReference type="InterPro" id="IPR035476">
    <property type="entry name" value="SIS_PGI_1"/>
</dbReference>
<feature type="active site" description="Proton donor" evidence="7">
    <location>
        <position position="355"/>
    </location>
</feature>
<dbReference type="OrthoDB" id="140919at2"/>
<dbReference type="EMBL" id="SMZJ02000005">
    <property type="protein sequence ID" value="TWO32156.1"/>
    <property type="molecule type" value="Genomic_DNA"/>
</dbReference>
<evidence type="ECO:0000313" key="9">
    <source>
        <dbReference type="EMBL" id="TWO32156.1"/>
    </source>
</evidence>
<dbReference type="InterPro" id="IPR001672">
    <property type="entry name" value="G6P_Isomerase"/>
</dbReference>
<feature type="active site" evidence="7">
    <location>
        <position position="506"/>
    </location>
</feature>
<dbReference type="PROSITE" id="PS00174">
    <property type="entry name" value="P_GLUCOSE_ISOMERASE_2"/>
    <property type="match status" value="1"/>
</dbReference>
<comment type="function">
    <text evidence="7">Catalyzes the reversible isomerization of glucose-6-phosphate to fructose-6-phosphate.</text>
</comment>
<dbReference type="CDD" id="cd05016">
    <property type="entry name" value="SIS_PGI_2"/>
    <property type="match status" value="1"/>
</dbReference>
<dbReference type="Pfam" id="PF00342">
    <property type="entry name" value="PGI"/>
    <property type="match status" value="1"/>
</dbReference>
<dbReference type="GO" id="GO:0006094">
    <property type="term" value="P:gluconeogenesis"/>
    <property type="evidence" value="ECO:0007669"/>
    <property type="project" value="UniProtKB-UniRule"/>
</dbReference>
<keyword evidence="7" id="KW-0963">Cytoplasm</keyword>
<dbReference type="AlphaFoldDB" id="A0A562YCA6"/>
<dbReference type="GO" id="GO:0004347">
    <property type="term" value="F:glucose-6-phosphate isomerase activity"/>
    <property type="evidence" value="ECO:0007669"/>
    <property type="project" value="UniProtKB-UniRule"/>
</dbReference>
<protein>
    <recommendedName>
        <fullName evidence="7">Glucose-6-phosphate isomerase</fullName>
        <shortName evidence="7">GPI</shortName>
        <ecNumber evidence="7">5.3.1.9</ecNumber>
    </recommendedName>
    <alternativeName>
        <fullName evidence="7">Phosphoglucose isomerase</fullName>
        <shortName evidence="7">PGI</shortName>
    </alternativeName>
    <alternativeName>
        <fullName evidence="7">Phosphohexose isomerase</fullName>
        <shortName evidence="7">PHI</shortName>
    </alternativeName>
</protein>
<dbReference type="HAMAP" id="MF_00473">
    <property type="entry name" value="G6P_isomerase"/>
    <property type="match status" value="1"/>
</dbReference>
<keyword evidence="4 7" id="KW-0324">Glycolysis</keyword>
<dbReference type="PRINTS" id="PR00662">
    <property type="entry name" value="G6PISOMERASE"/>
</dbReference>
<dbReference type="InterPro" id="IPR035482">
    <property type="entry name" value="SIS_PGI_2"/>
</dbReference>
<accession>A0A562YCA6</accession>
<dbReference type="NCBIfam" id="NF001211">
    <property type="entry name" value="PRK00179.1"/>
    <property type="match status" value="1"/>
</dbReference>
<dbReference type="PROSITE" id="PS00765">
    <property type="entry name" value="P_GLUCOSE_ISOMERASE_1"/>
    <property type="match status" value="1"/>
</dbReference>
<dbReference type="PANTHER" id="PTHR11469">
    <property type="entry name" value="GLUCOSE-6-PHOSPHATE ISOMERASE"/>
    <property type="match status" value="1"/>
</dbReference>
<evidence type="ECO:0000256" key="2">
    <source>
        <dbReference type="ARBA" id="ARBA00006604"/>
    </source>
</evidence>
<keyword evidence="3 7" id="KW-0312">Gluconeogenesis</keyword>
<dbReference type="UniPathway" id="UPA00109">
    <property type="reaction ID" value="UER00181"/>
</dbReference>
<sequence length="539" mass="60749">MALPTTNPTTTNAWRKLKEHFNEVKNLHMKDLFAQDEKRADKFTLIWDDFYVDFSKNRITEETFKYLLELADDVKLKEAIQSQFSGEKINQTEGRAVLHSALRAPESAVVTVDGENVIPEVYNVKQKIETFTNEVVNGKRKGYTGKPFTHVVNIGIGGSDLGPAMVVDALQYYKNHLTTYFVSNVDGDHVNEVIKKLHPETTLFVVVSKTFTTQETLSNANTIKDWFLQSASQEDIAKHFVAVSTNLDAVQSFGIDPNNIFPMWDWVGGRFSLWSAVGLSISLAVGYDNYASLLLGANKMDEHFKNKDFQHNIPVVLGLISIWYNNFFNAESEAIIPYSQYLNQFATYLQQGIMESNGKSVDRNGNPIDYQTGTLIWGEPGTNSQHAFFQLIHQGTKLIPADFIGFTKSLHGNQDHQDKLISNFLAQTEALLNGKTESQVIAEGTKEAIIPFKIFEGNKPTNTIFIKKLTPESLGKLIAMYEHKIFVQGVIWNIFSYDQFGVELGKQLATKILKEFNGEAINTHDSSTTNLLNYYKSMS</sequence>
<dbReference type="GO" id="GO:0051156">
    <property type="term" value="P:glucose 6-phosphate metabolic process"/>
    <property type="evidence" value="ECO:0007669"/>
    <property type="project" value="TreeGrafter"/>
</dbReference>
<dbReference type="SUPFAM" id="SSF53697">
    <property type="entry name" value="SIS domain"/>
    <property type="match status" value="1"/>
</dbReference>
<evidence type="ECO:0000256" key="3">
    <source>
        <dbReference type="ARBA" id="ARBA00022432"/>
    </source>
</evidence>
<gene>
    <name evidence="7" type="primary">pgi</name>
    <name evidence="9" type="ORF">E1J38_010030</name>
</gene>
<dbReference type="InterPro" id="IPR018189">
    <property type="entry name" value="Phosphoglucose_isomerase_CS"/>
</dbReference>
<comment type="pathway">
    <text evidence="7">Carbohydrate biosynthesis; gluconeogenesis.</text>
</comment>
<dbReference type="CDD" id="cd05015">
    <property type="entry name" value="SIS_PGI_1"/>
    <property type="match status" value="1"/>
</dbReference>
<keyword evidence="10" id="KW-1185">Reference proteome</keyword>
<dbReference type="FunFam" id="3.40.50.10490:FF:000004">
    <property type="entry name" value="Glucose-6-phosphate isomerase"/>
    <property type="match status" value="1"/>
</dbReference>
<evidence type="ECO:0000256" key="8">
    <source>
        <dbReference type="RuleBase" id="RU000612"/>
    </source>
</evidence>
<keyword evidence="5 7" id="KW-0413">Isomerase</keyword>
<evidence type="ECO:0000313" key="10">
    <source>
        <dbReference type="Proteomes" id="UP000295814"/>
    </source>
</evidence>
<dbReference type="GO" id="GO:0006096">
    <property type="term" value="P:glycolytic process"/>
    <property type="evidence" value="ECO:0007669"/>
    <property type="project" value="UniProtKB-UniRule"/>
</dbReference>
<evidence type="ECO:0000256" key="5">
    <source>
        <dbReference type="ARBA" id="ARBA00023235"/>
    </source>
</evidence>
<evidence type="ECO:0000256" key="4">
    <source>
        <dbReference type="ARBA" id="ARBA00023152"/>
    </source>
</evidence>
<comment type="pathway">
    <text evidence="1 7 8">Carbohydrate degradation; glycolysis; D-glyceraldehyde 3-phosphate and glycerone phosphate from D-glucose: step 2/4.</text>
</comment>
<dbReference type="Proteomes" id="UP000295814">
    <property type="component" value="Unassembled WGS sequence"/>
</dbReference>
<dbReference type="PANTHER" id="PTHR11469:SF1">
    <property type="entry name" value="GLUCOSE-6-PHOSPHATE ISOMERASE"/>
    <property type="match status" value="1"/>
</dbReference>